<sequence>KTLVEVIVRNPTPNEITLKASIIGFELTGPLSITLSPGMKDVYSLTFAPTQVGESRGSLIFFHDDVGEFWYSLILKAEPPTPTTLPLLECELGSWIRQSINLDNPTEECIDVIPAVSNTNNFALEIDTERVLTLKPSVTTKVVLRFKPSNLGESDHVTKITFTSERLGEWIFYASGTGRLPKPH</sequence>
<evidence type="ECO:0008006" key="2">
    <source>
        <dbReference type="Google" id="ProtNLM"/>
    </source>
</evidence>
<evidence type="ECO:0000313" key="1">
    <source>
        <dbReference type="EMBL" id="CEK61456.1"/>
    </source>
</evidence>
<organism evidence="1">
    <name type="scientific">Arion vulgaris</name>
    <dbReference type="NCBI Taxonomy" id="1028688"/>
    <lineage>
        <taxon>Eukaryota</taxon>
        <taxon>Metazoa</taxon>
        <taxon>Spiralia</taxon>
        <taxon>Lophotrochozoa</taxon>
        <taxon>Mollusca</taxon>
        <taxon>Gastropoda</taxon>
        <taxon>Heterobranchia</taxon>
        <taxon>Euthyneura</taxon>
        <taxon>Panpulmonata</taxon>
        <taxon>Eupulmonata</taxon>
        <taxon>Stylommatophora</taxon>
        <taxon>Helicina</taxon>
        <taxon>Arionoidea</taxon>
        <taxon>Arionidae</taxon>
        <taxon>Arion</taxon>
    </lineage>
</organism>
<proteinExistence type="predicted"/>
<gene>
    <name evidence="1" type="primary">ORF42309</name>
</gene>
<feature type="non-terminal residue" evidence="1">
    <location>
        <position position="1"/>
    </location>
</feature>
<dbReference type="EMBL" id="HACG01014591">
    <property type="protein sequence ID" value="CEK61456.1"/>
    <property type="molecule type" value="Transcribed_RNA"/>
</dbReference>
<name>A0A0B6Z0M6_9EUPU</name>
<dbReference type="PANTHER" id="PTHR45912">
    <property type="entry name" value="CILIA- AND FLAGELLA-ASSOCIATED PROTEIN 47"/>
    <property type="match status" value="1"/>
</dbReference>
<feature type="non-terminal residue" evidence="1">
    <location>
        <position position="184"/>
    </location>
</feature>
<dbReference type="PANTHER" id="PTHR45912:SF3">
    <property type="entry name" value="CILIA- AND FLAGELLA-ASSOCIATED PROTEIN 47"/>
    <property type="match status" value="1"/>
</dbReference>
<protein>
    <recommendedName>
        <fullName evidence="2">Abnormal spindle-like microcephaly-associated protein ASH domain-containing protein</fullName>
    </recommendedName>
</protein>
<dbReference type="GO" id="GO:0060271">
    <property type="term" value="P:cilium assembly"/>
    <property type="evidence" value="ECO:0007669"/>
    <property type="project" value="TreeGrafter"/>
</dbReference>
<dbReference type="GO" id="GO:0005929">
    <property type="term" value="C:cilium"/>
    <property type="evidence" value="ECO:0007669"/>
    <property type="project" value="TreeGrafter"/>
</dbReference>
<accession>A0A0B6Z0M6</accession>
<dbReference type="AlphaFoldDB" id="A0A0B6Z0M6"/>
<reference evidence="1" key="1">
    <citation type="submission" date="2014-12" db="EMBL/GenBank/DDBJ databases">
        <title>Insight into the proteome of Arion vulgaris.</title>
        <authorList>
            <person name="Aradska J."/>
            <person name="Bulat T."/>
            <person name="Smidak R."/>
            <person name="Sarate P."/>
            <person name="Gangsoo J."/>
            <person name="Sialana F."/>
            <person name="Bilban M."/>
            <person name="Lubec G."/>
        </authorList>
    </citation>
    <scope>NUCLEOTIDE SEQUENCE</scope>
    <source>
        <tissue evidence="1">Skin</tissue>
    </source>
</reference>